<feature type="signal peptide" evidence="3">
    <location>
        <begin position="1"/>
        <end position="31"/>
    </location>
</feature>
<keyword evidence="5" id="KW-1185">Reference proteome</keyword>
<gene>
    <name evidence="4" type="ORF">C2E20_8632</name>
</gene>
<dbReference type="SUPFAM" id="SSF48208">
    <property type="entry name" value="Six-hairpin glycosidases"/>
    <property type="match status" value="1"/>
</dbReference>
<name>A0A2P6V0V5_9CHLO</name>
<dbReference type="GO" id="GO:0000272">
    <property type="term" value="P:polysaccharide catabolic process"/>
    <property type="evidence" value="ECO:0007669"/>
    <property type="project" value="TreeGrafter"/>
</dbReference>
<evidence type="ECO:0000256" key="3">
    <source>
        <dbReference type="SAM" id="SignalP"/>
    </source>
</evidence>
<dbReference type="PANTHER" id="PTHR36845">
    <property type="entry name" value="HYDROLASE, PUTATIVE (AFU_ORTHOLOGUE AFUA_7G05090)-RELATED"/>
    <property type="match status" value="1"/>
</dbReference>
<evidence type="ECO:0000256" key="2">
    <source>
        <dbReference type="ARBA" id="ARBA00038358"/>
    </source>
</evidence>
<comment type="similarity">
    <text evidence="2">Belongs to the glycosyl hydrolase 88 family.</text>
</comment>
<evidence type="ECO:0000256" key="1">
    <source>
        <dbReference type="ARBA" id="ARBA00022801"/>
    </source>
</evidence>
<dbReference type="Gene3D" id="1.50.10.10">
    <property type="match status" value="1"/>
</dbReference>
<dbReference type="PROSITE" id="PS51257">
    <property type="entry name" value="PROKAR_LIPOPROTEIN"/>
    <property type="match status" value="1"/>
</dbReference>
<feature type="chain" id="PRO_5015153089" evidence="3">
    <location>
        <begin position="32"/>
        <end position="434"/>
    </location>
</feature>
<dbReference type="InterPro" id="IPR052369">
    <property type="entry name" value="UG_Glycosaminoglycan_Hydrolase"/>
</dbReference>
<dbReference type="PANTHER" id="PTHR36845:SF1">
    <property type="entry name" value="HYDROLASE, PUTATIVE (AFU_ORTHOLOGUE AFUA_7G05090)-RELATED"/>
    <property type="match status" value="1"/>
</dbReference>
<comment type="caution">
    <text evidence="4">The sequence shown here is derived from an EMBL/GenBank/DDBJ whole genome shotgun (WGS) entry which is preliminary data.</text>
</comment>
<dbReference type="OrthoDB" id="510307at2759"/>
<dbReference type="InterPro" id="IPR008928">
    <property type="entry name" value="6-hairpin_glycosidase_sf"/>
</dbReference>
<evidence type="ECO:0000313" key="4">
    <source>
        <dbReference type="EMBL" id="PSC67721.1"/>
    </source>
</evidence>
<reference evidence="4 5" key="1">
    <citation type="journal article" date="2018" name="Plant J.">
        <title>Genome sequences of Chlorella sorokiniana UTEX 1602 and Micractinium conductrix SAG 241.80: implications to maltose excretion by a green alga.</title>
        <authorList>
            <person name="Arriola M.B."/>
            <person name="Velmurugan N."/>
            <person name="Zhang Y."/>
            <person name="Plunkett M.H."/>
            <person name="Hondzo H."/>
            <person name="Barney B.M."/>
        </authorList>
    </citation>
    <scope>NUCLEOTIDE SEQUENCE [LARGE SCALE GENOMIC DNA]</scope>
    <source>
        <strain evidence="4 5">SAG 241.80</strain>
    </source>
</reference>
<keyword evidence="1 4" id="KW-0378">Hydrolase</keyword>
<dbReference type="Proteomes" id="UP000239649">
    <property type="component" value="Unassembled WGS sequence"/>
</dbReference>
<sequence>MRARHRLVQMAPVSLLSLAACLAAAPDLAAAAPATAAAGSHGTGGAPNATLLSTPTEAAISAADPVPIPLDKVLSFAAQQLKATRKAFPPGDAFPGRATLPDGSWPEVDRTDWVAGFYPGWLWQMHALTNKSEWSKAATKLLPGLEETQYDTGSHDIGFIMLSSYGPAYRRVAPTSTLGKRYRSILLAQRYSPRLGMFRSWGKDLKRDEFQVVIDNMMNLELMWVASRLPGGKTSWRDMARSHARATAAHFFRPDSSTYHKLEFSLKSRKVTFRGTRQGYSNSSTWDAAWAIYGFTQAYEATNKTEFRRVAGKAAELFLKRLTPDWVPFYWDFDAPANMPYKDTSAGAVAADGLLRLSRWAKGEAQGRYRSAALRMLSALATGYLSSSAPAPQPASVLRNGTGAVFRGDWGTGTSYGDYYFLEALAVGRSMKLL</sequence>
<dbReference type="STRING" id="554055.A0A2P6V0V5"/>
<dbReference type="EMBL" id="LHPF02000050">
    <property type="protein sequence ID" value="PSC67721.1"/>
    <property type="molecule type" value="Genomic_DNA"/>
</dbReference>
<dbReference type="AlphaFoldDB" id="A0A2P6V0V5"/>
<organism evidence="4 5">
    <name type="scientific">Micractinium conductrix</name>
    <dbReference type="NCBI Taxonomy" id="554055"/>
    <lineage>
        <taxon>Eukaryota</taxon>
        <taxon>Viridiplantae</taxon>
        <taxon>Chlorophyta</taxon>
        <taxon>core chlorophytes</taxon>
        <taxon>Trebouxiophyceae</taxon>
        <taxon>Chlorellales</taxon>
        <taxon>Chlorellaceae</taxon>
        <taxon>Chlorella clade</taxon>
        <taxon>Micractinium</taxon>
    </lineage>
</organism>
<dbReference type="InterPro" id="IPR012341">
    <property type="entry name" value="6hp_glycosidase-like_sf"/>
</dbReference>
<evidence type="ECO:0000313" key="5">
    <source>
        <dbReference type="Proteomes" id="UP000239649"/>
    </source>
</evidence>
<dbReference type="GO" id="GO:0052757">
    <property type="term" value="F:chondroitin hydrolase activity"/>
    <property type="evidence" value="ECO:0007669"/>
    <property type="project" value="TreeGrafter"/>
</dbReference>
<keyword evidence="3" id="KW-0732">Signal</keyword>
<proteinExistence type="inferred from homology"/>
<protein>
    <submittedName>
        <fullName evidence="4">Glucuronyl hydrolase</fullName>
    </submittedName>
</protein>
<accession>A0A2P6V0V5</accession>